<proteinExistence type="predicted"/>
<keyword evidence="2" id="KW-1185">Reference proteome</keyword>
<dbReference type="EMBL" id="GL883205">
    <property type="protein sequence ID" value="EGF97695.1"/>
    <property type="molecule type" value="Genomic_DNA"/>
</dbReference>
<protein>
    <submittedName>
        <fullName evidence="1">Uncharacterized protein</fullName>
    </submittedName>
</protein>
<dbReference type="KEGG" id="mlr:MELLADRAFT_114144"/>
<organism evidence="2">
    <name type="scientific">Melampsora larici-populina (strain 98AG31 / pathotype 3-4-7)</name>
    <name type="common">Poplar leaf rust fungus</name>
    <dbReference type="NCBI Taxonomy" id="747676"/>
    <lineage>
        <taxon>Eukaryota</taxon>
        <taxon>Fungi</taxon>
        <taxon>Dikarya</taxon>
        <taxon>Basidiomycota</taxon>
        <taxon>Pucciniomycotina</taxon>
        <taxon>Pucciniomycetes</taxon>
        <taxon>Pucciniales</taxon>
        <taxon>Melampsoraceae</taxon>
        <taxon>Melampsora</taxon>
    </lineage>
</organism>
<dbReference type="GeneID" id="18925230"/>
<dbReference type="AlphaFoldDB" id="F4SCB8"/>
<dbReference type="RefSeq" id="XP_007419018.1">
    <property type="nucleotide sequence ID" value="XM_007418956.1"/>
</dbReference>
<name>F4SCB8_MELLP</name>
<reference evidence="2" key="1">
    <citation type="journal article" date="2011" name="Proc. Natl. Acad. Sci. U.S.A.">
        <title>Obligate biotrophy features unraveled by the genomic analysis of rust fungi.</title>
        <authorList>
            <person name="Duplessis S."/>
            <person name="Cuomo C.A."/>
            <person name="Lin Y.-C."/>
            <person name="Aerts A."/>
            <person name="Tisserant E."/>
            <person name="Veneault-Fourrey C."/>
            <person name="Joly D.L."/>
            <person name="Hacquard S."/>
            <person name="Amselem J."/>
            <person name="Cantarel B.L."/>
            <person name="Chiu R."/>
            <person name="Coutinho P.M."/>
            <person name="Feau N."/>
            <person name="Field M."/>
            <person name="Frey P."/>
            <person name="Gelhaye E."/>
            <person name="Goldberg J."/>
            <person name="Grabherr M.G."/>
            <person name="Kodira C.D."/>
            <person name="Kohler A."/>
            <person name="Kuees U."/>
            <person name="Lindquist E.A."/>
            <person name="Lucas S.M."/>
            <person name="Mago R."/>
            <person name="Mauceli E."/>
            <person name="Morin E."/>
            <person name="Murat C."/>
            <person name="Pangilinan J.L."/>
            <person name="Park R."/>
            <person name="Pearson M."/>
            <person name="Quesneville H."/>
            <person name="Rouhier N."/>
            <person name="Sakthikumar S."/>
            <person name="Salamov A.A."/>
            <person name="Schmutz J."/>
            <person name="Selles B."/>
            <person name="Shapiro H."/>
            <person name="Tanguay P."/>
            <person name="Tuskan G.A."/>
            <person name="Henrissat B."/>
            <person name="Van de Peer Y."/>
            <person name="Rouze P."/>
            <person name="Ellis J.G."/>
            <person name="Dodds P.N."/>
            <person name="Schein J.E."/>
            <person name="Zhong S."/>
            <person name="Hamelin R.C."/>
            <person name="Grigoriev I.V."/>
            <person name="Szabo L.J."/>
            <person name="Martin F."/>
        </authorList>
    </citation>
    <scope>NUCLEOTIDE SEQUENCE [LARGE SCALE GENOMIC DNA]</scope>
    <source>
        <strain evidence="2">98AG31 / pathotype 3-4-7</strain>
    </source>
</reference>
<evidence type="ECO:0000313" key="1">
    <source>
        <dbReference type="EMBL" id="EGF97695.1"/>
    </source>
</evidence>
<dbReference type="HOGENOM" id="CLU_1225014_0_0_1"/>
<dbReference type="VEuPathDB" id="FungiDB:MELLADRAFT_114144"/>
<sequence>MNHPVKQPVIVYSVFNVTNIVPGFSHTQLCDLPEAQATFGRALDSAPTYEWGLSLLPDSSVPFYVNEPGQFNLSGHFLPLGDYPQPILYYDSHSSGRLDGSFIGEDRKPRRVCTSSSGVVVRIEDVIANNLSQTRVVIRHTDYSYLDRDFRTFNVEYLCNWHKVRSGFRDELVVGRVVEISGTLCGFNHQTHLWRILATYKTVAMSEAQEHRSNWLNQTREMSLIV</sequence>
<evidence type="ECO:0000313" key="2">
    <source>
        <dbReference type="Proteomes" id="UP000001072"/>
    </source>
</evidence>
<dbReference type="Proteomes" id="UP000001072">
    <property type="component" value="Unassembled WGS sequence"/>
</dbReference>
<accession>F4SCB8</accession>
<dbReference type="InParanoid" id="F4SCB8"/>
<gene>
    <name evidence="1" type="ORF">MELLADRAFT_114144</name>
</gene>